<name>A0A2V1H0Q5_9GAMM</name>
<dbReference type="Proteomes" id="UP000244906">
    <property type="component" value="Unassembled WGS sequence"/>
</dbReference>
<dbReference type="PANTHER" id="PTHR46517">
    <property type="entry name" value="FRUCTOSE-2,6-BISPHOSPHATASE TIGAR"/>
    <property type="match status" value="1"/>
</dbReference>
<organism evidence="3 4">
    <name type="scientific">Pelagibaculum spongiae</name>
    <dbReference type="NCBI Taxonomy" id="2080658"/>
    <lineage>
        <taxon>Bacteria</taxon>
        <taxon>Pseudomonadati</taxon>
        <taxon>Pseudomonadota</taxon>
        <taxon>Gammaproteobacteria</taxon>
        <taxon>Oceanospirillales</taxon>
        <taxon>Pelagibaculum</taxon>
    </lineage>
</organism>
<keyword evidence="1" id="KW-0378">Hydrolase</keyword>
<reference evidence="3 4" key="1">
    <citation type="submission" date="2018-04" db="EMBL/GenBank/DDBJ databases">
        <title>Thalassorhabdus spongiae gen. nov., sp. nov., isolated from a marine sponge in South-West Iceland.</title>
        <authorList>
            <person name="Knobloch S."/>
            <person name="Daussin A."/>
            <person name="Johannsson R."/>
            <person name="Marteinsson V.T."/>
        </authorList>
    </citation>
    <scope>NUCLEOTIDE SEQUENCE [LARGE SCALE GENOMIC DNA]</scope>
    <source>
        <strain evidence="3 4">Hp12</strain>
    </source>
</reference>
<dbReference type="OrthoDB" id="9781415at2"/>
<feature type="binding site" evidence="2">
    <location>
        <position position="62"/>
    </location>
    <ligand>
        <name>substrate</name>
    </ligand>
</feature>
<evidence type="ECO:0000256" key="1">
    <source>
        <dbReference type="ARBA" id="ARBA00022801"/>
    </source>
</evidence>
<keyword evidence="4" id="KW-1185">Reference proteome</keyword>
<dbReference type="Gene3D" id="3.40.50.1240">
    <property type="entry name" value="Phosphoglycerate mutase-like"/>
    <property type="match status" value="1"/>
</dbReference>
<feature type="binding site" evidence="2">
    <location>
        <begin position="12"/>
        <end position="19"/>
    </location>
    <ligand>
        <name>substrate</name>
    </ligand>
</feature>
<dbReference type="GO" id="GO:0043456">
    <property type="term" value="P:regulation of pentose-phosphate shunt"/>
    <property type="evidence" value="ECO:0007669"/>
    <property type="project" value="TreeGrafter"/>
</dbReference>
<dbReference type="InterPro" id="IPR051695">
    <property type="entry name" value="Phosphoglycerate_Mutase"/>
</dbReference>
<evidence type="ECO:0000256" key="2">
    <source>
        <dbReference type="PIRSR" id="PIRSR613078-2"/>
    </source>
</evidence>
<evidence type="ECO:0000313" key="4">
    <source>
        <dbReference type="Proteomes" id="UP000244906"/>
    </source>
</evidence>
<dbReference type="GO" id="GO:0045820">
    <property type="term" value="P:negative regulation of glycolytic process"/>
    <property type="evidence" value="ECO:0007669"/>
    <property type="project" value="TreeGrafter"/>
</dbReference>
<proteinExistence type="predicted"/>
<evidence type="ECO:0000313" key="3">
    <source>
        <dbReference type="EMBL" id="PVZ72596.1"/>
    </source>
</evidence>
<dbReference type="SUPFAM" id="SSF53254">
    <property type="entry name" value="Phosphoglycerate mutase-like"/>
    <property type="match status" value="1"/>
</dbReference>
<dbReference type="EMBL" id="QDDL01000001">
    <property type="protein sequence ID" value="PVZ72596.1"/>
    <property type="molecule type" value="Genomic_DNA"/>
</dbReference>
<accession>A0A2V1H0Q5</accession>
<dbReference type="GO" id="GO:0005829">
    <property type="term" value="C:cytosol"/>
    <property type="evidence" value="ECO:0007669"/>
    <property type="project" value="TreeGrafter"/>
</dbReference>
<gene>
    <name evidence="3" type="ORF">DC094_02750</name>
</gene>
<dbReference type="RefSeq" id="WP_116686182.1">
    <property type="nucleotide sequence ID" value="NZ_CAWNYD010000001.1"/>
</dbReference>
<comment type="caution">
    <text evidence="3">The sequence shown here is derived from an EMBL/GenBank/DDBJ whole genome shotgun (WGS) entry which is preliminary data.</text>
</comment>
<dbReference type="InterPro" id="IPR013078">
    <property type="entry name" value="His_Pase_superF_clade-1"/>
</dbReference>
<dbReference type="Pfam" id="PF00300">
    <property type="entry name" value="His_Phos_1"/>
    <property type="match status" value="1"/>
</dbReference>
<protein>
    <recommendedName>
        <fullName evidence="5">Histidine phosphatase family protein</fullName>
    </recommendedName>
</protein>
<dbReference type="InterPro" id="IPR029033">
    <property type="entry name" value="His_PPase_superfam"/>
</dbReference>
<dbReference type="CDD" id="cd07067">
    <property type="entry name" value="HP_PGM_like"/>
    <property type="match status" value="1"/>
</dbReference>
<evidence type="ECO:0008006" key="5">
    <source>
        <dbReference type="Google" id="ProtNLM"/>
    </source>
</evidence>
<dbReference type="GO" id="GO:0004331">
    <property type="term" value="F:fructose-2,6-bisphosphate 2-phosphatase activity"/>
    <property type="evidence" value="ECO:0007669"/>
    <property type="project" value="TreeGrafter"/>
</dbReference>
<dbReference type="PANTHER" id="PTHR46517:SF1">
    <property type="entry name" value="FRUCTOSE-2,6-BISPHOSPHATASE TIGAR"/>
    <property type="match status" value="1"/>
</dbReference>
<dbReference type="AlphaFoldDB" id="A0A2V1H0Q5"/>
<sequence>MQNSNDGLIYFRHGETDLNARGFFQGLLDSPLTEFGRSQAIEARTKIANINFYAAYCSETIRAE</sequence>